<dbReference type="InterPro" id="IPR036097">
    <property type="entry name" value="HisK_dim/P_sf"/>
</dbReference>
<dbReference type="EMBL" id="JACBKZ010000003">
    <property type="protein sequence ID" value="KAF5953512.1"/>
    <property type="molecule type" value="Genomic_DNA"/>
</dbReference>
<keyword evidence="4" id="KW-0812">Transmembrane</keyword>
<organism evidence="6 7">
    <name type="scientific">Camellia sinensis</name>
    <name type="common">Tea plant</name>
    <name type="synonym">Thea sinensis</name>
    <dbReference type="NCBI Taxonomy" id="4442"/>
    <lineage>
        <taxon>Eukaryota</taxon>
        <taxon>Viridiplantae</taxon>
        <taxon>Streptophyta</taxon>
        <taxon>Embryophyta</taxon>
        <taxon>Tracheophyta</taxon>
        <taxon>Spermatophyta</taxon>
        <taxon>Magnoliopsida</taxon>
        <taxon>eudicotyledons</taxon>
        <taxon>Gunneridae</taxon>
        <taxon>Pentapetalae</taxon>
        <taxon>asterids</taxon>
        <taxon>Ericales</taxon>
        <taxon>Theaceae</taxon>
        <taxon>Camellia</taxon>
    </lineage>
</organism>
<evidence type="ECO:0000313" key="7">
    <source>
        <dbReference type="Proteomes" id="UP000593564"/>
    </source>
</evidence>
<dbReference type="Proteomes" id="UP000593564">
    <property type="component" value="Unassembled WGS sequence"/>
</dbReference>
<evidence type="ECO:0000313" key="6">
    <source>
        <dbReference type="EMBL" id="KAF5953512.1"/>
    </source>
</evidence>
<dbReference type="GO" id="GO:0005634">
    <property type="term" value="C:nucleus"/>
    <property type="evidence" value="ECO:0007669"/>
    <property type="project" value="TreeGrafter"/>
</dbReference>
<dbReference type="AlphaFoldDB" id="A0A7J7HKS6"/>
<proteinExistence type="predicted"/>
<protein>
    <recommendedName>
        <fullName evidence="2">histidine kinase</fullName>
        <ecNumber evidence="2">2.7.13.3</ecNumber>
    </recommendedName>
</protein>
<evidence type="ECO:0000256" key="2">
    <source>
        <dbReference type="ARBA" id="ARBA00012438"/>
    </source>
</evidence>
<name>A0A7J7HKS6_CAMSI</name>
<feature type="transmembrane region" description="Helical" evidence="4">
    <location>
        <begin position="38"/>
        <end position="60"/>
    </location>
</feature>
<keyword evidence="3" id="KW-0597">Phosphoprotein</keyword>
<dbReference type="Pfam" id="PF00512">
    <property type="entry name" value="HisKA"/>
    <property type="match status" value="1"/>
</dbReference>
<keyword evidence="4" id="KW-1133">Transmembrane helix</keyword>
<gene>
    <name evidence="6" type="ORF">HYC85_006368</name>
</gene>
<dbReference type="InterPro" id="IPR050956">
    <property type="entry name" value="2C_system_His_kinase"/>
</dbReference>
<reference evidence="7" key="1">
    <citation type="journal article" date="2020" name="Nat. Commun.">
        <title>Genome assembly of wild tea tree DASZ reveals pedigree and selection history of tea varieties.</title>
        <authorList>
            <person name="Zhang W."/>
            <person name="Zhang Y."/>
            <person name="Qiu H."/>
            <person name="Guo Y."/>
            <person name="Wan H."/>
            <person name="Zhang X."/>
            <person name="Scossa F."/>
            <person name="Alseekh S."/>
            <person name="Zhang Q."/>
            <person name="Wang P."/>
            <person name="Xu L."/>
            <person name="Schmidt M.H."/>
            <person name="Jia X."/>
            <person name="Li D."/>
            <person name="Zhu A."/>
            <person name="Guo F."/>
            <person name="Chen W."/>
            <person name="Ni D."/>
            <person name="Usadel B."/>
            <person name="Fernie A.R."/>
            <person name="Wen W."/>
        </authorList>
    </citation>
    <scope>NUCLEOTIDE SEQUENCE [LARGE SCALE GENOMIC DNA]</scope>
    <source>
        <strain evidence="7">cv. G240</strain>
    </source>
</reference>
<dbReference type="PANTHER" id="PTHR43719:SF73">
    <property type="entry name" value="HISTIDINE KINASE 3"/>
    <property type="match status" value="1"/>
</dbReference>
<dbReference type="InterPro" id="IPR042240">
    <property type="entry name" value="CHASE_sf"/>
</dbReference>
<dbReference type="SMART" id="SM00388">
    <property type="entry name" value="HisKA"/>
    <property type="match status" value="1"/>
</dbReference>
<dbReference type="Gene3D" id="3.30.450.350">
    <property type="entry name" value="CHASE domain"/>
    <property type="match status" value="1"/>
</dbReference>
<dbReference type="CDD" id="cd00082">
    <property type="entry name" value="HisKA"/>
    <property type="match status" value="1"/>
</dbReference>
<dbReference type="SUPFAM" id="SSF47384">
    <property type="entry name" value="Homodimeric domain of signal transducing histidine kinase"/>
    <property type="match status" value="1"/>
</dbReference>
<sequence length="153" mass="17463">MYGLNVSNDRLHHVSTLNFGDPFRKHEMRCRFKQKPPWPWFAMMILIGIRVIALLLGHIINTTVNQIAKVEDDYHEMMELKKRAEAADVAKSQFLATVSHEIRTPMNGVLGMLQMLMDTDLDVTQQDYVRTAQGGGRALVSLINELLDQAKIE</sequence>
<evidence type="ECO:0000256" key="1">
    <source>
        <dbReference type="ARBA" id="ARBA00000085"/>
    </source>
</evidence>
<reference evidence="6 7" key="2">
    <citation type="submission" date="2020-07" db="EMBL/GenBank/DDBJ databases">
        <title>Genome assembly of wild tea tree DASZ reveals pedigree and selection history of tea varieties.</title>
        <authorList>
            <person name="Zhang W."/>
        </authorList>
    </citation>
    <scope>NUCLEOTIDE SEQUENCE [LARGE SCALE GENOMIC DNA]</scope>
    <source>
        <strain evidence="7">cv. G240</strain>
        <tissue evidence="6">Leaf</tissue>
    </source>
</reference>
<keyword evidence="7" id="KW-1185">Reference proteome</keyword>
<evidence type="ECO:0000259" key="5">
    <source>
        <dbReference type="SMART" id="SM00388"/>
    </source>
</evidence>
<keyword evidence="4" id="KW-0472">Membrane</keyword>
<dbReference type="Gene3D" id="1.10.287.130">
    <property type="match status" value="1"/>
</dbReference>
<feature type="domain" description="Signal transduction histidine kinase dimerisation/phosphoacceptor" evidence="5">
    <location>
        <begin position="90"/>
        <end position="153"/>
    </location>
</feature>
<dbReference type="PANTHER" id="PTHR43719">
    <property type="entry name" value="TWO-COMPONENT HISTIDINE KINASE"/>
    <property type="match status" value="1"/>
</dbReference>
<comment type="catalytic activity">
    <reaction evidence="1">
        <text>ATP + protein L-histidine = ADP + protein N-phospho-L-histidine.</text>
        <dbReference type="EC" id="2.7.13.3"/>
    </reaction>
</comment>
<dbReference type="InterPro" id="IPR003661">
    <property type="entry name" value="HisK_dim/P_dom"/>
</dbReference>
<evidence type="ECO:0000256" key="3">
    <source>
        <dbReference type="ARBA" id="ARBA00022553"/>
    </source>
</evidence>
<dbReference type="FunFam" id="1.10.287.130:FF:000015">
    <property type="entry name" value="Histidine kinase 4"/>
    <property type="match status" value="1"/>
</dbReference>
<evidence type="ECO:0000256" key="4">
    <source>
        <dbReference type="SAM" id="Phobius"/>
    </source>
</evidence>
<comment type="caution">
    <text evidence="6">The sequence shown here is derived from an EMBL/GenBank/DDBJ whole genome shotgun (WGS) entry which is preliminary data.</text>
</comment>
<dbReference type="GO" id="GO:0000155">
    <property type="term" value="F:phosphorelay sensor kinase activity"/>
    <property type="evidence" value="ECO:0007669"/>
    <property type="project" value="InterPro"/>
</dbReference>
<accession>A0A7J7HKS6</accession>
<dbReference type="EC" id="2.7.13.3" evidence="2"/>